<dbReference type="SUPFAM" id="SSF82714">
    <property type="entry name" value="Multidrug efflux transporter AcrB TolC docking domain, DN and DC subdomains"/>
    <property type="match status" value="2"/>
</dbReference>
<comment type="subcellular location">
    <subcellularLocation>
        <location evidence="1">Cell membrane</location>
        <topology evidence="1">Multi-pass membrane protein</topology>
    </subcellularLocation>
</comment>
<gene>
    <name evidence="9" type="ORF">GGQ61_003639</name>
</gene>
<dbReference type="Gene3D" id="3.30.2090.10">
    <property type="entry name" value="Multidrug efflux transporter AcrB TolC docking domain, DN and DC subdomains"/>
    <property type="match status" value="2"/>
</dbReference>
<feature type="transmembrane region" description="Helical" evidence="8">
    <location>
        <begin position="12"/>
        <end position="31"/>
    </location>
</feature>
<reference evidence="9 10" key="1">
    <citation type="submission" date="2020-08" db="EMBL/GenBank/DDBJ databases">
        <title>Genomic Encyclopedia of Type Strains, Phase IV (KMG-IV): sequencing the most valuable type-strain genomes for metagenomic binning, comparative biology and taxonomic classification.</title>
        <authorList>
            <person name="Goeker M."/>
        </authorList>
    </citation>
    <scope>NUCLEOTIDE SEQUENCE [LARGE SCALE GENOMIC DNA]</scope>
    <source>
        <strain evidence="9 10">DSM 21793</strain>
    </source>
</reference>
<feature type="transmembrane region" description="Helical" evidence="8">
    <location>
        <begin position="507"/>
        <end position="530"/>
    </location>
</feature>
<accession>A0A840A602</accession>
<dbReference type="SUPFAM" id="SSF82866">
    <property type="entry name" value="Multidrug efflux transporter AcrB transmembrane domain"/>
    <property type="match status" value="2"/>
</dbReference>
<evidence type="ECO:0000256" key="8">
    <source>
        <dbReference type="SAM" id="Phobius"/>
    </source>
</evidence>
<feature type="transmembrane region" description="Helical" evidence="8">
    <location>
        <begin position="476"/>
        <end position="495"/>
    </location>
</feature>
<dbReference type="Gene3D" id="3.30.70.1440">
    <property type="entry name" value="Multidrug efflux transporter AcrB pore domain"/>
    <property type="match status" value="1"/>
</dbReference>
<organism evidence="9 10">
    <name type="scientific">Phenylobacterium haematophilum</name>
    <dbReference type="NCBI Taxonomy" id="98513"/>
    <lineage>
        <taxon>Bacteria</taxon>
        <taxon>Pseudomonadati</taxon>
        <taxon>Pseudomonadota</taxon>
        <taxon>Alphaproteobacteria</taxon>
        <taxon>Caulobacterales</taxon>
        <taxon>Caulobacteraceae</taxon>
        <taxon>Phenylobacterium</taxon>
    </lineage>
</organism>
<dbReference type="PANTHER" id="PTHR32063:SF24">
    <property type="entry name" value="CATION EFFLUX SYSTEM (ACRB_ACRD_ACRF FAMILY)"/>
    <property type="match status" value="1"/>
</dbReference>
<keyword evidence="5 8" id="KW-0812">Transmembrane</keyword>
<feature type="transmembrane region" description="Helical" evidence="8">
    <location>
        <begin position="999"/>
        <end position="1019"/>
    </location>
</feature>
<evidence type="ECO:0000256" key="4">
    <source>
        <dbReference type="ARBA" id="ARBA00022475"/>
    </source>
</evidence>
<dbReference type="Gene3D" id="1.20.1640.10">
    <property type="entry name" value="Multidrug efflux transporter AcrB transmembrane domain"/>
    <property type="match status" value="3"/>
</dbReference>
<feature type="transmembrane region" description="Helical" evidence="8">
    <location>
        <begin position="928"/>
        <end position="950"/>
    </location>
</feature>
<dbReference type="Proteomes" id="UP000530564">
    <property type="component" value="Unassembled WGS sequence"/>
</dbReference>
<keyword evidence="10" id="KW-1185">Reference proteome</keyword>
<evidence type="ECO:0000256" key="1">
    <source>
        <dbReference type="ARBA" id="ARBA00004651"/>
    </source>
</evidence>
<dbReference type="PRINTS" id="PR00702">
    <property type="entry name" value="ACRIFLAVINRP"/>
</dbReference>
<dbReference type="GO" id="GO:0008324">
    <property type="term" value="F:monoatomic cation transmembrane transporter activity"/>
    <property type="evidence" value="ECO:0007669"/>
    <property type="project" value="InterPro"/>
</dbReference>
<feature type="transmembrane region" description="Helical" evidence="8">
    <location>
        <begin position="563"/>
        <end position="582"/>
    </location>
</feature>
<dbReference type="GO" id="GO:0005886">
    <property type="term" value="C:plasma membrane"/>
    <property type="evidence" value="ECO:0007669"/>
    <property type="project" value="UniProtKB-SubCell"/>
</dbReference>
<evidence type="ECO:0000256" key="5">
    <source>
        <dbReference type="ARBA" id="ARBA00022692"/>
    </source>
</evidence>
<dbReference type="SUPFAM" id="SSF82693">
    <property type="entry name" value="Multidrug efflux transporter AcrB pore domain, PN1, PN2, PC1 and PC2 subdomains"/>
    <property type="match status" value="1"/>
</dbReference>
<evidence type="ECO:0000256" key="3">
    <source>
        <dbReference type="ARBA" id="ARBA00022448"/>
    </source>
</evidence>
<evidence type="ECO:0000256" key="6">
    <source>
        <dbReference type="ARBA" id="ARBA00022989"/>
    </source>
</evidence>
<keyword evidence="6 8" id="KW-1133">Transmembrane helix</keyword>
<dbReference type="Pfam" id="PF00873">
    <property type="entry name" value="ACR_tran"/>
    <property type="match status" value="1"/>
</dbReference>
<dbReference type="Gene3D" id="3.30.70.1320">
    <property type="entry name" value="Multidrug efflux transporter AcrB pore domain like"/>
    <property type="match status" value="1"/>
</dbReference>
<dbReference type="InterPro" id="IPR001036">
    <property type="entry name" value="Acrflvin-R"/>
</dbReference>
<evidence type="ECO:0000256" key="7">
    <source>
        <dbReference type="ARBA" id="ARBA00023136"/>
    </source>
</evidence>
<feature type="transmembrane region" description="Helical" evidence="8">
    <location>
        <begin position="902"/>
        <end position="921"/>
    </location>
</feature>
<comment type="similarity">
    <text evidence="2">Belongs to the resistance-nodulation-cell division (RND) (TC 2.A.6) family.</text>
</comment>
<dbReference type="EMBL" id="JACIDK010000006">
    <property type="protein sequence ID" value="MBB3892901.1"/>
    <property type="molecule type" value="Genomic_DNA"/>
</dbReference>
<dbReference type="RefSeq" id="WP_183775869.1">
    <property type="nucleotide sequence ID" value="NZ_JACIDK010000006.1"/>
</dbReference>
<feature type="transmembrane region" description="Helical" evidence="8">
    <location>
        <begin position="392"/>
        <end position="412"/>
    </location>
</feature>
<comment type="caution">
    <text evidence="9">The sequence shown here is derived from an EMBL/GenBank/DDBJ whole genome shotgun (WGS) entry which is preliminary data.</text>
</comment>
<sequence>MIARLISLAVRGRWYVVTLTLIIAALGLWQLTQLPVDAVPDVTNKQVQINTVEPSLSPVEIEKRVTFPIETALAGIPGLETTRSLSRNGFSQVTAVFTDRTDLYFARQQVAERLAQASASLPAGVQPQVGPVSTGLGEIFMYSVEFVRPGSGARIRDGAPGWQTDGTYLTPEGERLADPISQAAYLRTVQDWIIRPQLRTVKGVAGVDSIGGYEKQYLVEPDPAKLAAYGVSYADLGKALEAANLSVGANFIQRAGEAYLVRADARVWRLDEIAAAVIATRGGVPVHVKDVAAVRIGGELRTGAASKNGQEIVVGTSLMLIGENSRTVAKATGEKLEQVKASLPPSVVVHTLLDRSALVNATIGTVERNLTEGALLVAATLFLLLGNVRAALIAVLVIPFSFLMMAIGMNGLKVPGNLMSLGALDFGLIVDGTVIIIENCLLRLAQKQHHQGRLLNLPERLETVLHATQEMIRPTIYGQAIIFLVFTPLLTFTGVEGKTFYPMAVTIMLALAAAFILSLTFVPAMVAILMRGKVAEKEVRAVQVVKVRYEPVLRRALARPWPFIGGGLAVFVVAAGIFTTIGQEFIPTLDEKNVLLGSLRIPSTAMEQSRDMQLHVERAVTGLPEVEMMFSKTGTAEMAADPMPPNQSDGFVILKPQKDWPKGVHTKAQVVERILGKGELLLGNNFEVTQPIQMRFNELVAGVRGDVAIKLYGDDLEKMSAAAAKIGAAVGSVPGASGVRVEQTSGAPTLDVRFDRAAIAGYGLTVEEVADTLASALGGREAGNVFEGDRRFDIVVRVPTAERNDVEALGAMPVMLPGGEGQARQSVPLRQLVEFRFTDGLNQISREDGKRRVVIQANVRGRDVGSFVTEARDKVAAIPLPPGSWMVWGGQYENLKAATARLSVVVPLCFMAIFLILFLALGGFWPALAVFAAIPLGLSGGVFALALTGITFSISAAVGFIVLAGVAVLNGLVVMTSIRQRLDEGRSVVEAIYEGGMERVRPVLMTGLVPAIGFIPMALAHGTGAEVQKPLAMVVIGGLITATAVTLLVLPAISKLLLTVGERRNRETSAFPPKAADAPVGE</sequence>
<evidence type="ECO:0000313" key="10">
    <source>
        <dbReference type="Proteomes" id="UP000530564"/>
    </source>
</evidence>
<name>A0A840A602_9CAUL</name>
<evidence type="ECO:0000256" key="2">
    <source>
        <dbReference type="ARBA" id="ARBA00010942"/>
    </source>
</evidence>
<protein>
    <submittedName>
        <fullName evidence="9">Cobalt-zinc-cadmium resistance protein CzcA</fullName>
    </submittedName>
</protein>
<keyword evidence="3" id="KW-0813">Transport</keyword>
<dbReference type="InterPro" id="IPR004763">
    <property type="entry name" value="CusA-like"/>
</dbReference>
<dbReference type="InterPro" id="IPR027463">
    <property type="entry name" value="AcrB_DN_DC_subdom"/>
</dbReference>
<feature type="transmembrane region" description="Helical" evidence="8">
    <location>
        <begin position="1031"/>
        <end position="1058"/>
    </location>
</feature>
<proteinExistence type="inferred from homology"/>
<dbReference type="Gene3D" id="3.30.70.1430">
    <property type="entry name" value="Multidrug efflux transporter AcrB pore domain"/>
    <property type="match status" value="2"/>
</dbReference>
<evidence type="ECO:0000313" key="9">
    <source>
        <dbReference type="EMBL" id="MBB3892901.1"/>
    </source>
</evidence>
<keyword evidence="7 8" id="KW-0472">Membrane</keyword>
<dbReference type="GO" id="GO:0042910">
    <property type="term" value="F:xenobiotic transmembrane transporter activity"/>
    <property type="evidence" value="ECO:0007669"/>
    <property type="project" value="TreeGrafter"/>
</dbReference>
<dbReference type="NCBIfam" id="TIGR00914">
    <property type="entry name" value="2A0601"/>
    <property type="match status" value="1"/>
</dbReference>
<dbReference type="AlphaFoldDB" id="A0A840A602"/>
<dbReference type="PANTHER" id="PTHR32063">
    <property type="match status" value="1"/>
</dbReference>
<keyword evidence="4" id="KW-1003">Cell membrane</keyword>
<feature type="transmembrane region" description="Helical" evidence="8">
    <location>
        <begin position="956"/>
        <end position="978"/>
    </location>
</feature>